<dbReference type="InParanoid" id="A0A4W6CYK9"/>
<protein>
    <recommendedName>
        <fullName evidence="2">Protein kinase domain-containing protein</fullName>
    </recommendedName>
</protein>
<feature type="domain" description="Protein kinase" evidence="2">
    <location>
        <begin position="28"/>
        <end position="92"/>
    </location>
</feature>
<dbReference type="Proteomes" id="UP000314980">
    <property type="component" value="Unassembled WGS sequence"/>
</dbReference>
<dbReference type="Gene3D" id="3.30.200.20">
    <property type="entry name" value="Phosphorylase Kinase, domain 1"/>
    <property type="match status" value="1"/>
</dbReference>
<feature type="binding site" evidence="1">
    <location>
        <position position="57"/>
    </location>
    <ligand>
        <name>ATP</name>
        <dbReference type="ChEBI" id="CHEBI:30616"/>
    </ligand>
</feature>
<keyword evidence="1" id="KW-0547">Nucleotide-binding</keyword>
<dbReference type="SUPFAM" id="SSF56112">
    <property type="entry name" value="Protein kinase-like (PK-like)"/>
    <property type="match status" value="1"/>
</dbReference>
<dbReference type="InterPro" id="IPR000719">
    <property type="entry name" value="Prot_kinase_dom"/>
</dbReference>
<dbReference type="GeneTree" id="ENSGT00970000197277"/>
<evidence type="ECO:0000313" key="3">
    <source>
        <dbReference type="Ensembl" id="ENSLCAP00010017537.1"/>
    </source>
</evidence>
<reference evidence="3" key="2">
    <citation type="submission" date="2025-08" db="UniProtKB">
        <authorList>
            <consortium name="Ensembl"/>
        </authorList>
    </citation>
    <scope>IDENTIFICATION</scope>
</reference>
<dbReference type="AlphaFoldDB" id="A0A4W6CYK9"/>
<evidence type="ECO:0000259" key="2">
    <source>
        <dbReference type="PROSITE" id="PS50011"/>
    </source>
</evidence>
<keyword evidence="1" id="KW-0067">ATP-binding</keyword>
<dbReference type="PROSITE" id="PS50011">
    <property type="entry name" value="PROTEIN_KINASE_DOM"/>
    <property type="match status" value="1"/>
</dbReference>
<sequence>MSKKNDNVTINVNITHSTNVTHSREALYSLLEFIGEGCFGKVAKCQNLTTKETVAVKILKKGTDFIQDTEKEIMHHKLFISVYGWSAISDKC</sequence>
<dbReference type="InterPro" id="IPR011009">
    <property type="entry name" value="Kinase-like_dom_sf"/>
</dbReference>
<dbReference type="GO" id="GO:0004672">
    <property type="term" value="F:protein kinase activity"/>
    <property type="evidence" value="ECO:0007669"/>
    <property type="project" value="InterPro"/>
</dbReference>
<reference evidence="4" key="1">
    <citation type="submission" date="2015-09" db="EMBL/GenBank/DDBJ databases">
        <authorList>
            <person name="Sai Rama Sridatta P."/>
        </authorList>
    </citation>
    <scope>NUCLEOTIDE SEQUENCE [LARGE SCALE GENOMIC DNA]</scope>
</reference>
<name>A0A4W6CYK9_LATCA</name>
<accession>A0A4W6CYK9</accession>
<dbReference type="GO" id="GO:0005524">
    <property type="term" value="F:ATP binding"/>
    <property type="evidence" value="ECO:0007669"/>
    <property type="project" value="UniProtKB-UniRule"/>
</dbReference>
<evidence type="ECO:0000256" key="1">
    <source>
        <dbReference type="PROSITE-ProRule" id="PRU10141"/>
    </source>
</evidence>
<proteinExistence type="predicted"/>
<keyword evidence="4" id="KW-1185">Reference proteome</keyword>
<dbReference type="STRING" id="8187.ENSLCAP00010017537"/>
<reference evidence="3" key="3">
    <citation type="submission" date="2025-09" db="UniProtKB">
        <authorList>
            <consortium name="Ensembl"/>
        </authorList>
    </citation>
    <scope>IDENTIFICATION</scope>
</reference>
<dbReference type="PROSITE" id="PS00107">
    <property type="entry name" value="PROTEIN_KINASE_ATP"/>
    <property type="match status" value="1"/>
</dbReference>
<dbReference type="InterPro" id="IPR017441">
    <property type="entry name" value="Protein_kinase_ATP_BS"/>
</dbReference>
<evidence type="ECO:0000313" key="4">
    <source>
        <dbReference type="Proteomes" id="UP000314980"/>
    </source>
</evidence>
<dbReference type="Ensembl" id="ENSLCAT00010017908.1">
    <property type="protein sequence ID" value="ENSLCAP00010017537.1"/>
    <property type="gene ID" value="ENSLCAG00010008333.1"/>
</dbReference>
<organism evidence="3 4">
    <name type="scientific">Lates calcarifer</name>
    <name type="common">Barramundi</name>
    <name type="synonym">Holocentrus calcarifer</name>
    <dbReference type="NCBI Taxonomy" id="8187"/>
    <lineage>
        <taxon>Eukaryota</taxon>
        <taxon>Metazoa</taxon>
        <taxon>Chordata</taxon>
        <taxon>Craniata</taxon>
        <taxon>Vertebrata</taxon>
        <taxon>Euteleostomi</taxon>
        <taxon>Actinopterygii</taxon>
        <taxon>Neopterygii</taxon>
        <taxon>Teleostei</taxon>
        <taxon>Neoteleostei</taxon>
        <taxon>Acanthomorphata</taxon>
        <taxon>Carangaria</taxon>
        <taxon>Carangaria incertae sedis</taxon>
        <taxon>Centropomidae</taxon>
        <taxon>Lates</taxon>
    </lineage>
</organism>